<dbReference type="InterPro" id="IPR039356">
    <property type="entry name" value="YfbR/HDDC2"/>
</dbReference>
<dbReference type="OrthoDB" id="9812744at2"/>
<evidence type="ECO:0000313" key="4">
    <source>
        <dbReference type="Proteomes" id="UP000289166"/>
    </source>
</evidence>
<feature type="domain" description="HD/PDEase" evidence="2">
    <location>
        <begin position="43"/>
        <end position="166"/>
    </location>
</feature>
<dbReference type="AlphaFoldDB" id="A0A4Q0I096"/>
<dbReference type="RefSeq" id="WP_069195381.1">
    <property type="nucleotide sequence ID" value="NZ_RLII01000049.1"/>
</dbReference>
<evidence type="ECO:0000256" key="1">
    <source>
        <dbReference type="ARBA" id="ARBA00022801"/>
    </source>
</evidence>
<reference evidence="4" key="1">
    <citation type="submission" date="2018-11" db="EMBL/GenBank/DDBJ databases">
        <title>Genome sequencing of a novel mesophilic and cellulolytic organism within the genus Hungateiclostridium.</title>
        <authorList>
            <person name="Rettenmaier R."/>
            <person name="Liebl W."/>
            <person name="Zverlov V."/>
        </authorList>
    </citation>
    <scope>NUCLEOTIDE SEQUENCE [LARGE SCALE GENOMIC DNA]</scope>
    <source>
        <strain evidence="4">N2K1</strain>
    </source>
</reference>
<name>A0A4Q0I096_9FIRM</name>
<dbReference type="Gene3D" id="1.10.3210.10">
    <property type="entry name" value="Hypothetical protein af1432"/>
    <property type="match status" value="1"/>
</dbReference>
<dbReference type="SUPFAM" id="SSF109604">
    <property type="entry name" value="HD-domain/PDEase-like"/>
    <property type="match status" value="1"/>
</dbReference>
<dbReference type="SMART" id="SM00471">
    <property type="entry name" value="HDc"/>
    <property type="match status" value="1"/>
</dbReference>
<comment type="caution">
    <text evidence="3">The sequence shown here is derived from an EMBL/GenBank/DDBJ whole genome shotgun (WGS) entry which is preliminary data.</text>
</comment>
<dbReference type="CDD" id="cd00077">
    <property type="entry name" value="HDc"/>
    <property type="match status" value="1"/>
</dbReference>
<keyword evidence="1 3" id="KW-0378">Hydrolase</keyword>
<dbReference type="NCBIfam" id="NF003009">
    <property type="entry name" value="PRK03826.1"/>
    <property type="match status" value="1"/>
</dbReference>
<sequence length="210" mass="24215">MENHINNEVINNTNGTSASCSHFLAFLFRMKYINRWSLMRNTEIENIAEHSLQVAMIAHLLATIKNKYYGGNLDPNYIAVLAIFHDSSEIITGDMPTPIKYFNPELKEAYKNVENIANHKLVSMLPDDFKEAYQNIFFDNESEEWAIVKAADKLAAYIKCIEEEKAGNKEFLKAKETISKSLDAINRPEVKYFMDIFMCSFSLTLDELEY</sequence>
<dbReference type="PANTHER" id="PTHR11845:SF13">
    <property type="entry name" value="5'-DEOXYNUCLEOTIDASE HDDC2"/>
    <property type="match status" value="1"/>
</dbReference>
<dbReference type="Pfam" id="PF12917">
    <property type="entry name" value="YfbR-like"/>
    <property type="match status" value="1"/>
</dbReference>
<evidence type="ECO:0000259" key="2">
    <source>
        <dbReference type="SMART" id="SM00471"/>
    </source>
</evidence>
<dbReference type="InterPro" id="IPR003607">
    <property type="entry name" value="HD/PDEase_dom"/>
</dbReference>
<organism evidence="3 4">
    <name type="scientific">Acetivibrio mesophilus</name>
    <dbReference type="NCBI Taxonomy" id="2487273"/>
    <lineage>
        <taxon>Bacteria</taxon>
        <taxon>Bacillati</taxon>
        <taxon>Bacillota</taxon>
        <taxon>Clostridia</taxon>
        <taxon>Eubacteriales</taxon>
        <taxon>Oscillospiraceae</taxon>
        <taxon>Acetivibrio</taxon>
    </lineage>
</organism>
<dbReference type="EMBL" id="RLII01000049">
    <property type="protein sequence ID" value="RXE57614.1"/>
    <property type="molecule type" value="Genomic_DNA"/>
</dbReference>
<dbReference type="GO" id="GO:0002953">
    <property type="term" value="F:5'-deoxynucleotidase activity"/>
    <property type="evidence" value="ECO:0007669"/>
    <property type="project" value="UniProtKB-EC"/>
</dbReference>
<proteinExistence type="predicted"/>
<dbReference type="EC" id="3.1.3.89" evidence="3"/>
<accession>A0A4Q0I096</accession>
<keyword evidence="4" id="KW-1185">Reference proteome</keyword>
<gene>
    <name evidence="3" type="ORF">EFD62_16720</name>
</gene>
<dbReference type="PANTHER" id="PTHR11845">
    <property type="entry name" value="5'-DEOXYNUCLEOTIDASE HDDC2"/>
    <property type="match status" value="1"/>
</dbReference>
<protein>
    <submittedName>
        <fullName evidence="3">5'-deoxynucleotidase</fullName>
        <ecNumber evidence="3">3.1.3.89</ecNumber>
    </submittedName>
</protein>
<dbReference type="Proteomes" id="UP000289166">
    <property type="component" value="Unassembled WGS sequence"/>
</dbReference>
<dbReference type="GO" id="GO:0005737">
    <property type="term" value="C:cytoplasm"/>
    <property type="evidence" value="ECO:0007669"/>
    <property type="project" value="TreeGrafter"/>
</dbReference>
<evidence type="ECO:0000313" key="3">
    <source>
        <dbReference type="EMBL" id="RXE57614.1"/>
    </source>
</evidence>